<gene>
    <name evidence="2" type="ORF">D9613_006347</name>
</gene>
<accession>A0A8H4QWY4</accession>
<protein>
    <submittedName>
        <fullName evidence="2">Uncharacterized protein</fullName>
    </submittedName>
</protein>
<evidence type="ECO:0000313" key="2">
    <source>
        <dbReference type="EMBL" id="KAF4617827.1"/>
    </source>
</evidence>
<dbReference type="AlphaFoldDB" id="A0A8H4QWY4"/>
<evidence type="ECO:0000256" key="1">
    <source>
        <dbReference type="SAM" id="MobiDB-lite"/>
    </source>
</evidence>
<organism evidence="2 3">
    <name type="scientific">Agrocybe pediades</name>
    <dbReference type="NCBI Taxonomy" id="84607"/>
    <lineage>
        <taxon>Eukaryota</taxon>
        <taxon>Fungi</taxon>
        <taxon>Dikarya</taxon>
        <taxon>Basidiomycota</taxon>
        <taxon>Agaricomycotina</taxon>
        <taxon>Agaricomycetes</taxon>
        <taxon>Agaricomycetidae</taxon>
        <taxon>Agaricales</taxon>
        <taxon>Agaricineae</taxon>
        <taxon>Strophariaceae</taxon>
        <taxon>Agrocybe</taxon>
    </lineage>
</organism>
<name>A0A8H4QWY4_9AGAR</name>
<evidence type="ECO:0000313" key="3">
    <source>
        <dbReference type="Proteomes" id="UP000521872"/>
    </source>
</evidence>
<sequence>MRGAIADAGRSDRVRDNITDTPLQASGSDGCPKGRDSCPRDGQHLIEATFGLPGAQRPHGMILPKCYDIFPIVIFEELTAPDVAQNVNA</sequence>
<comment type="caution">
    <text evidence="2">The sequence shown here is derived from an EMBL/GenBank/DDBJ whole genome shotgun (WGS) entry which is preliminary data.</text>
</comment>
<dbReference type="EMBL" id="JAACJL010000030">
    <property type="protein sequence ID" value="KAF4617827.1"/>
    <property type="molecule type" value="Genomic_DNA"/>
</dbReference>
<reference evidence="2 3" key="1">
    <citation type="submission" date="2019-12" db="EMBL/GenBank/DDBJ databases">
        <authorList>
            <person name="Floudas D."/>
            <person name="Bentzer J."/>
            <person name="Ahren D."/>
            <person name="Johansson T."/>
            <person name="Persson P."/>
            <person name="Tunlid A."/>
        </authorList>
    </citation>
    <scope>NUCLEOTIDE SEQUENCE [LARGE SCALE GENOMIC DNA]</scope>
    <source>
        <strain evidence="2 3">CBS 102.39</strain>
    </source>
</reference>
<feature type="compositionally biased region" description="Basic and acidic residues" evidence="1">
    <location>
        <begin position="9"/>
        <end position="18"/>
    </location>
</feature>
<keyword evidence="3" id="KW-1185">Reference proteome</keyword>
<dbReference type="Proteomes" id="UP000521872">
    <property type="component" value="Unassembled WGS sequence"/>
</dbReference>
<feature type="region of interest" description="Disordered" evidence="1">
    <location>
        <begin position="1"/>
        <end position="37"/>
    </location>
</feature>
<proteinExistence type="predicted"/>